<accession>A0A2P8H4B9</accession>
<dbReference type="Proteomes" id="UP000242682">
    <property type="component" value="Unassembled WGS sequence"/>
</dbReference>
<reference evidence="1 2" key="1">
    <citation type="submission" date="2018-03" db="EMBL/GenBank/DDBJ databases">
        <title>Genomic Encyclopedia of Type Strains, Phase III (KMG-III): the genomes of soil and plant-associated and newly described type strains.</title>
        <authorList>
            <person name="Whitman W."/>
        </authorList>
    </citation>
    <scope>NUCLEOTIDE SEQUENCE [LARGE SCALE GENOMIC DNA]</scope>
    <source>
        <strain evidence="1 2">CGMCC 1.12259</strain>
    </source>
</reference>
<dbReference type="InterPro" id="IPR016888">
    <property type="entry name" value="UCP028498"/>
</dbReference>
<dbReference type="Pfam" id="PF10012">
    <property type="entry name" value="DUF2255"/>
    <property type="match status" value="1"/>
</dbReference>
<gene>
    <name evidence="1" type="ORF">B0H99_103195</name>
</gene>
<organism evidence="1 2">
    <name type="scientific">Planomicrobium soli</name>
    <dbReference type="NCBI Taxonomy" id="1176648"/>
    <lineage>
        <taxon>Bacteria</taxon>
        <taxon>Bacillati</taxon>
        <taxon>Bacillota</taxon>
        <taxon>Bacilli</taxon>
        <taxon>Bacillales</taxon>
        <taxon>Caryophanaceae</taxon>
        <taxon>Planomicrobium</taxon>
    </lineage>
</organism>
<proteinExistence type="predicted"/>
<sequence>MIKWLNEELLKIATADDLHIAPFREGGVIYGTPTWVWSVVVDHHLYVRAYNGHNSRWYQAAMKQKEGKIIGAGMAKEVKFESVEGPINDFIDMAYHKKYQHSPYLKSMISARSRAATVKIIPLSINN</sequence>
<name>A0A2P8H4B9_9BACL</name>
<keyword evidence="2" id="KW-1185">Reference proteome</keyword>
<dbReference type="EMBL" id="PYAT01000003">
    <property type="protein sequence ID" value="PSL41061.1"/>
    <property type="molecule type" value="Genomic_DNA"/>
</dbReference>
<evidence type="ECO:0000313" key="1">
    <source>
        <dbReference type="EMBL" id="PSL41061.1"/>
    </source>
</evidence>
<dbReference type="OrthoDB" id="162563at2"/>
<dbReference type="AlphaFoldDB" id="A0A2P8H4B9"/>
<protein>
    <recommendedName>
        <fullName evidence="3">DUF2255 family protein</fullName>
    </recommendedName>
</protein>
<dbReference type="PIRSF" id="PIRSF028498">
    <property type="entry name" value="UCP028498"/>
    <property type="match status" value="1"/>
</dbReference>
<evidence type="ECO:0000313" key="2">
    <source>
        <dbReference type="Proteomes" id="UP000242682"/>
    </source>
</evidence>
<dbReference type="RefSeq" id="WP_106532567.1">
    <property type="nucleotide sequence ID" value="NZ_PYAT01000003.1"/>
</dbReference>
<evidence type="ECO:0008006" key="3">
    <source>
        <dbReference type="Google" id="ProtNLM"/>
    </source>
</evidence>
<comment type="caution">
    <text evidence="1">The sequence shown here is derived from an EMBL/GenBank/DDBJ whole genome shotgun (WGS) entry which is preliminary data.</text>
</comment>